<feature type="domain" description="C2H2-type" evidence="3">
    <location>
        <begin position="182"/>
        <end position="212"/>
    </location>
</feature>
<comment type="caution">
    <text evidence="4">The sequence shown here is derived from an EMBL/GenBank/DDBJ whole genome shotgun (WGS) entry which is preliminary data.</text>
</comment>
<feature type="region of interest" description="Disordered" evidence="2">
    <location>
        <begin position="500"/>
        <end position="524"/>
    </location>
</feature>
<evidence type="ECO:0000259" key="3">
    <source>
        <dbReference type="PROSITE" id="PS50157"/>
    </source>
</evidence>
<dbReference type="Gene3D" id="3.30.160.60">
    <property type="entry name" value="Classic Zinc Finger"/>
    <property type="match status" value="1"/>
</dbReference>
<proteinExistence type="predicted"/>
<keyword evidence="1" id="KW-0479">Metal-binding</keyword>
<keyword evidence="5" id="KW-1185">Reference proteome</keyword>
<evidence type="ECO:0000313" key="4">
    <source>
        <dbReference type="EMBL" id="KAF2203839.1"/>
    </source>
</evidence>
<dbReference type="SMART" id="SM00355">
    <property type="entry name" value="ZnF_C2H2"/>
    <property type="match status" value="2"/>
</dbReference>
<dbReference type="AlphaFoldDB" id="A0A9P4JV78"/>
<dbReference type="GO" id="GO:0008270">
    <property type="term" value="F:zinc ion binding"/>
    <property type="evidence" value="ECO:0007669"/>
    <property type="project" value="UniProtKB-KW"/>
</dbReference>
<protein>
    <recommendedName>
        <fullName evidence="3">C2H2-type domain-containing protein</fullName>
    </recommendedName>
</protein>
<evidence type="ECO:0000256" key="1">
    <source>
        <dbReference type="PROSITE-ProRule" id="PRU00042"/>
    </source>
</evidence>
<name>A0A9P4JV78_9PLEO</name>
<dbReference type="InterPro" id="IPR013087">
    <property type="entry name" value="Znf_C2H2_type"/>
</dbReference>
<dbReference type="Proteomes" id="UP000799536">
    <property type="component" value="Unassembled WGS sequence"/>
</dbReference>
<accession>A0A9P4JV78</accession>
<dbReference type="OrthoDB" id="3758860at2759"/>
<keyword evidence="1" id="KW-0863">Zinc-finger</keyword>
<dbReference type="EMBL" id="ML993892">
    <property type="protein sequence ID" value="KAF2203839.1"/>
    <property type="molecule type" value="Genomic_DNA"/>
</dbReference>
<organism evidence="4 5">
    <name type="scientific">Delitschia confertaspora ATCC 74209</name>
    <dbReference type="NCBI Taxonomy" id="1513339"/>
    <lineage>
        <taxon>Eukaryota</taxon>
        <taxon>Fungi</taxon>
        <taxon>Dikarya</taxon>
        <taxon>Ascomycota</taxon>
        <taxon>Pezizomycotina</taxon>
        <taxon>Dothideomycetes</taxon>
        <taxon>Pleosporomycetidae</taxon>
        <taxon>Pleosporales</taxon>
        <taxon>Delitschiaceae</taxon>
        <taxon>Delitschia</taxon>
    </lineage>
</organism>
<dbReference type="PROSITE" id="PS50157">
    <property type="entry name" value="ZINC_FINGER_C2H2_2"/>
    <property type="match status" value="1"/>
</dbReference>
<feature type="compositionally biased region" description="Polar residues" evidence="2">
    <location>
        <begin position="503"/>
        <end position="512"/>
    </location>
</feature>
<reference evidence="4" key="1">
    <citation type="journal article" date="2020" name="Stud. Mycol.">
        <title>101 Dothideomycetes genomes: a test case for predicting lifestyles and emergence of pathogens.</title>
        <authorList>
            <person name="Haridas S."/>
            <person name="Albert R."/>
            <person name="Binder M."/>
            <person name="Bloem J."/>
            <person name="Labutti K."/>
            <person name="Salamov A."/>
            <person name="Andreopoulos B."/>
            <person name="Baker S."/>
            <person name="Barry K."/>
            <person name="Bills G."/>
            <person name="Bluhm B."/>
            <person name="Cannon C."/>
            <person name="Castanera R."/>
            <person name="Culley D."/>
            <person name="Daum C."/>
            <person name="Ezra D."/>
            <person name="Gonzalez J."/>
            <person name="Henrissat B."/>
            <person name="Kuo A."/>
            <person name="Liang C."/>
            <person name="Lipzen A."/>
            <person name="Lutzoni F."/>
            <person name="Magnuson J."/>
            <person name="Mondo S."/>
            <person name="Nolan M."/>
            <person name="Ohm R."/>
            <person name="Pangilinan J."/>
            <person name="Park H.-J."/>
            <person name="Ramirez L."/>
            <person name="Alfaro M."/>
            <person name="Sun H."/>
            <person name="Tritt A."/>
            <person name="Yoshinaga Y."/>
            <person name="Zwiers L.-H."/>
            <person name="Turgeon B."/>
            <person name="Goodwin S."/>
            <person name="Spatafora J."/>
            <person name="Crous P."/>
            <person name="Grigoriev I."/>
        </authorList>
    </citation>
    <scope>NUCLEOTIDE SEQUENCE</scope>
    <source>
        <strain evidence="4">ATCC 74209</strain>
    </source>
</reference>
<gene>
    <name evidence="4" type="ORF">GQ43DRAFT_429534</name>
</gene>
<evidence type="ECO:0000313" key="5">
    <source>
        <dbReference type="Proteomes" id="UP000799536"/>
    </source>
</evidence>
<sequence length="524" mass="58601">MTSLNNKDPLLEYSDTTLMNSLLHHRPHLHQYISNALVGEGWQEQCVHLQHRPDSCFSTVSPGSGSSRRTISTGYAPSTIAIDATLQEASKTAATLHNSPLPLLGLETGGLYQAASVFGSLGRRRAPDFAAKLPSSDDGGCHTDEKSFFCTFCYEVGELKFFKAKSDWKRHEGRFHETGVEYRCPAPNCPKVFPRERDFVKHFSTQHAGEACPANVSFPLLAKYAYGCGFCGQALCKRSATTISWNDRCNHVAKCMQEGAKWSFTKTLLGLLKQPGVHDQWRKVRSHWCQQLGIERSVLEWHPQTSRILRQQLEYNDFGLDLHSFLENVFRLGTQDPEGHARLHAQSAQPAYNPLGPENGDDNTTLAQAMQFSPTFLSYPLLDEFPQSNSFDWNFTEEDNAMMTKRQNVAMLDALPEPARPSTFTSAYPAAPSHYQLPALYSINRTLPTVPPSPPADKAIADHSTASPGRRLLRKSKSWLSGRRINTDHPDLPHNYHLPGFGTRSSPSTNHNVYDVNRHGTFES</sequence>
<dbReference type="PROSITE" id="PS00028">
    <property type="entry name" value="ZINC_FINGER_C2H2_1"/>
    <property type="match status" value="1"/>
</dbReference>
<keyword evidence="1" id="KW-0862">Zinc</keyword>
<evidence type="ECO:0000256" key="2">
    <source>
        <dbReference type="SAM" id="MobiDB-lite"/>
    </source>
</evidence>